<dbReference type="SUPFAM" id="SSF48695">
    <property type="entry name" value="Multiheme cytochromes"/>
    <property type="match status" value="1"/>
</dbReference>
<evidence type="ECO:0000313" key="4">
    <source>
        <dbReference type="EMBL" id="GEJ57039.1"/>
    </source>
</evidence>
<dbReference type="RefSeq" id="WP_235969538.1">
    <property type="nucleotide sequence ID" value="NZ_BJTG01000004.1"/>
</dbReference>
<dbReference type="Pfam" id="PF22113">
    <property type="entry name" value="Mtrc-MtrF_II-IV_dom"/>
    <property type="match status" value="1"/>
</dbReference>
<feature type="signal peptide" evidence="2">
    <location>
        <begin position="1"/>
        <end position="22"/>
    </location>
</feature>
<evidence type="ECO:0000259" key="3">
    <source>
        <dbReference type="Pfam" id="PF22113"/>
    </source>
</evidence>
<dbReference type="InterPro" id="IPR054337">
    <property type="entry name" value="Mtrc-MtrF-like_dom_II/IV"/>
</dbReference>
<sequence>MTTTTTCLRFALIAALAGGLAAGCKSARRISGDTHEEARPSLFTHEKHSSVDCVDCHTEIAQAKRLGEAKLPPVSKCEECHPDLANPTDDTTRNAAAAAASLAHRPARDYQLTFDHEGHLKRLQAKDVNQACARCHKDLPEAGVVRDVTPTMATCTSCHHHQQDVALARCSPCHVSLRRYPLKPIEALAAISHQGNWIRGHGGAAKNGAETCAQCHDQTYCATCHTAATVPFRPEIRFPERVEADFIHRGDYVSRHQMEAAADPASCRKCHGSFFCDSCHRAQNLSSNLVAGGNPNNPHPLGWANDKSKGSAFHGNAARNNIIACAGCHDQGAASICTTCHRSFGPGQPGLGGNPHPGDFRLKHSRADIRKNGMCLACHTAG</sequence>
<proteinExistence type="predicted"/>
<evidence type="ECO:0000313" key="5">
    <source>
        <dbReference type="Proteomes" id="UP000503640"/>
    </source>
</evidence>
<evidence type="ECO:0000256" key="2">
    <source>
        <dbReference type="SAM" id="SignalP"/>
    </source>
</evidence>
<name>A0A7I9VLQ2_9BACT</name>
<protein>
    <recommendedName>
        <fullName evidence="3">Outer membrane cytochrome MtrC/MtrF-like domain-containing protein</fullName>
    </recommendedName>
</protein>
<comment type="caution">
    <text evidence="4">The sequence shown here is derived from an EMBL/GenBank/DDBJ whole genome shotgun (WGS) entry which is preliminary data.</text>
</comment>
<accession>A0A7I9VLQ2</accession>
<dbReference type="Proteomes" id="UP000503640">
    <property type="component" value="Unassembled WGS sequence"/>
</dbReference>
<evidence type="ECO:0000256" key="1">
    <source>
        <dbReference type="ARBA" id="ARBA00022729"/>
    </source>
</evidence>
<dbReference type="PANTHER" id="PTHR35038:SF10">
    <property type="entry name" value="HIGH-MOLECULAR-WEIGHT CYTOCHROME C"/>
    <property type="match status" value="1"/>
</dbReference>
<dbReference type="AlphaFoldDB" id="A0A7I9VLQ2"/>
<gene>
    <name evidence="4" type="ORF">AMYX_17800</name>
</gene>
<organism evidence="4 5">
    <name type="scientific">Anaeromyxobacter diazotrophicus</name>
    <dbReference type="NCBI Taxonomy" id="2590199"/>
    <lineage>
        <taxon>Bacteria</taxon>
        <taxon>Pseudomonadati</taxon>
        <taxon>Myxococcota</taxon>
        <taxon>Myxococcia</taxon>
        <taxon>Myxococcales</taxon>
        <taxon>Cystobacterineae</taxon>
        <taxon>Anaeromyxobacteraceae</taxon>
        <taxon>Anaeromyxobacter</taxon>
    </lineage>
</organism>
<feature type="domain" description="Outer membrane cytochrome MtrC/MtrF-like" evidence="3">
    <location>
        <begin position="52"/>
        <end position="219"/>
    </location>
</feature>
<keyword evidence="5" id="KW-1185">Reference proteome</keyword>
<dbReference type="InterPro" id="IPR036280">
    <property type="entry name" value="Multihaem_cyt_sf"/>
</dbReference>
<dbReference type="PANTHER" id="PTHR35038">
    <property type="entry name" value="DISSIMILATORY SULFITE REDUCTASE SIRA"/>
    <property type="match status" value="1"/>
</dbReference>
<feature type="chain" id="PRO_5029910579" description="Outer membrane cytochrome MtrC/MtrF-like domain-containing protein" evidence="2">
    <location>
        <begin position="23"/>
        <end position="382"/>
    </location>
</feature>
<dbReference type="Gene3D" id="3.90.10.10">
    <property type="entry name" value="Cytochrome C3"/>
    <property type="match status" value="2"/>
</dbReference>
<reference evidence="5" key="1">
    <citation type="journal article" date="2020" name="Appl. Environ. Microbiol.">
        <title>Diazotrophic Anaeromyxobacter Isolates from Soils.</title>
        <authorList>
            <person name="Masuda Y."/>
            <person name="Yamanaka H."/>
            <person name="Xu Z.X."/>
            <person name="Shiratori Y."/>
            <person name="Aono T."/>
            <person name="Amachi S."/>
            <person name="Senoo K."/>
            <person name="Itoh H."/>
        </authorList>
    </citation>
    <scope>NUCLEOTIDE SEQUENCE [LARGE SCALE GENOMIC DNA]</scope>
    <source>
        <strain evidence="5">R267</strain>
    </source>
</reference>
<keyword evidence="1 2" id="KW-0732">Signal</keyword>
<dbReference type="EMBL" id="BJTG01000004">
    <property type="protein sequence ID" value="GEJ57039.1"/>
    <property type="molecule type" value="Genomic_DNA"/>
</dbReference>
<dbReference type="InterPro" id="IPR051829">
    <property type="entry name" value="Multiheme_Cytochr_ET"/>
</dbReference>